<feature type="region of interest" description="Disordered" evidence="1">
    <location>
        <begin position="212"/>
        <end position="273"/>
    </location>
</feature>
<feature type="compositionally biased region" description="Basic residues" evidence="1">
    <location>
        <begin position="254"/>
        <end position="264"/>
    </location>
</feature>
<organism evidence="2 3">
    <name type="scientific">Ephemerocybe angulata</name>
    <dbReference type="NCBI Taxonomy" id="980116"/>
    <lineage>
        <taxon>Eukaryota</taxon>
        <taxon>Fungi</taxon>
        <taxon>Dikarya</taxon>
        <taxon>Basidiomycota</taxon>
        <taxon>Agaricomycotina</taxon>
        <taxon>Agaricomycetes</taxon>
        <taxon>Agaricomycetidae</taxon>
        <taxon>Agaricales</taxon>
        <taxon>Agaricineae</taxon>
        <taxon>Psathyrellaceae</taxon>
        <taxon>Ephemerocybe</taxon>
    </lineage>
</organism>
<dbReference type="EMBL" id="JAACJK010000227">
    <property type="protein sequence ID" value="KAF5311362.1"/>
    <property type="molecule type" value="Genomic_DNA"/>
</dbReference>
<keyword evidence="3" id="KW-1185">Reference proteome</keyword>
<feature type="compositionally biased region" description="Polar residues" evidence="1">
    <location>
        <begin position="240"/>
        <end position="249"/>
    </location>
</feature>
<feature type="region of interest" description="Disordered" evidence="1">
    <location>
        <begin position="299"/>
        <end position="323"/>
    </location>
</feature>
<name>A0A8H5AWB3_9AGAR</name>
<protein>
    <submittedName>
        <fullName evidence="2">Uncharacterized protein</fullName>
    </submittedName>
</protein>
<feature type="compositionally biased region" description="Low complexity" evidence="1">
    <location>
        <begin position="220"/>
        <end position="230"/>
    </location>
</feature>
<accession>A0A8H5AWB3</accession>
<dbReference type="Proteomes" id="UP000541558">
    <property type="component" value="Unassembled WGS sequence"/>
</dbReference>
<proteinExistence type="predicted"/>
<reference evidence="2 3" key="1">
    <citation type="journal article" date="2020" name="ISME J.">
        <title>Uncovering the hidden diversity of litter-decomposition mechanisms in mushroom-forming fungi.</title>
        <authorList>
            <person name="Floudas D."/>
            <person name="Bentzer J."/>
            <person name="Ahren D."/>
            <person name="Johansson T."/>
            <person name="Persson P."/>
            <person name="Tunlid A."/>
        </authorList>
    </citation>
    <scope>NUCLEOTIDE SEQUENCE [LARGE SCALE GENOMIC DNA]</scope>
    <source>
        <strain evidence="2 3">CBS 175.51</strain>
    </source>
</reference>
<dbReference type="AlphaFoldDB" id="A0A8H5AWB3"/>
<comment type="caution">
    <text evidence="2">The sequence shown here is derived from an EMBL/GenBank/DDBJ whole genome shotgun (WGS) entry which is preliminary data.</text>
</comment>
<gene>
    <name evidence="2" type="ORF">D9611_012595</name>
</gene>
<evidence type="ECO:0000313" key="3">
    <source>
        <dbReference type="Proteomes" id="UP000541558"/>
    </source>
</evidence>
<sequence>MGFKIARRSSATTHAQSRSNIFAYYDHTPLLTQHAPRLPSPTNPSNKEEEIAIPFPSSRTAAEGPHSPRRPRHFFQILSLHYQPSPPPPSAHYILIPTPFARPVVVVVIVEDGAHSVCSIYLFSTIVVDVLWSLLCLVELIVVVDELDVGDGRIRVLDVICGGLEVMEVAGHNEEKRDGGWWDGVVGLVVECDLKATARIYRAADDIQAPVRRARPAHQPTSSATAPATTKTYKGLRQRASPTQLNRVLTSRPIRNRQRRRLTHKPGLTTPTMNAPASEVALRLLKLLQHSRITGNTGQHSACAAQLPRGRAHSKERGKEEEEDLRVLMLKGGGEESTRASLWHHHGVSIPSPSPPLPLFLLPRSSAWQEEGKAYLLLLNSYTDCAISKATARLTLRYSVPTAAHVQSVVDMLWSSPCFVEQCVQG</sequence>
<evidence type="ECO:0000256" key="1">
    <source>
        <dbReference type="SAM" id="MobiDB-lite"/>
    </source>
</evidence>
<evidence type="ECO:0000313" key="2">
    <source>
        <dbReference type="EMBL" id="KAF5311362.1"/>
    </source>
</evidence>